<dbReference type="Pfam" id="PF18044">
    <property type="entry name" value="zf-CCCH_4"/>
    <property type="match status" value="1"/>
</dbReference>
<feature type="region of interest" description="Disordered" evidence="5">
    <location>
        <begin position="48"/>
        <end position="68"/>
    </location>
</feature>
<dbReference type="GO" id="GO:0008270">
    <property type="term" value="F:zinc ion binding"/>
    <property type="evidence" value="ECO:0007669"/>
    <property type="project" value="UniProtKB-KW"/>
</dbReference>
<dbReference type="InParanoid" id="B2VWL5"/>
<dbReference type="OrthoDB" id="2270193at2759"/>
<feature type="compositionally biased region" description="Low complexity" evidence="5">
    <location>
        <begin position="342"/>
        <end position="365"/>
    </location>
</feature>
<dbReference type="InterPro" id="IPR041367">
    <property type="entry name" value="Znf-CCCH_4"/>
</dbReference>
<evidence type="ECO:0000313" key="7">
    <source>
        <dbReference type="EMBL" id="EDU41015.1"/>
    </source>
</evidence>
<organism evidence="7 8">
    <name type="scientific">Pyrenophora tritici-repentis (strain Pt-1C-BFP)</name>
    <name type="common">Wheat tan spot fungus</name>
    <name type="synonym">Drechslera tritici-repentis</name>
    <dbReference type="NCBI Taxonomy" id="426418"/>
    <lineage>
        <taxon>Eukaryota</taxon>
        <taxon>Fungi</taxon>
        <taxon>Dikarya</taxon>
        <taxon>Ascomycota</taxon>
        <taxon>Pezizomycotina</taxon>
        <taxon>Dothideomycetes</taxon>
        <taxon>Pleosporomycetidae</taxon>
        <taxon>Pleosporales</taxon>
        <taxon>Pleosporineae</taxon>
        <taxon>Pleosporaceae</taxon>
        <taxon>Pyrenophora</taxon>
    </lineage>
</organism>
<feature type="region of interest" description="Disordered" evidence="5">
    <location>
        <begin position="333"/>
        <end position="374"/>
    </location>
</feature>
<evidence type="ECO:0000256" key="1">
    <source>
        <dbReference type="ARBA" id="ARBA00022723"/>
    </source>
</evidence>
<dbReference type="PANTHER" id="PTHR37543:SF1">
    <property type="entry name" value="CCCH ZINC FINGER DNA BINDING PROTEIN (AFU_ORTHOLOGUE AFUA_5G12760)"/>
    <property type="match status" value="1"/>
</dbReference>
<dbReference type="SMART" id="SM00356">
    <property type="entry name" value="ZnF_C3H1"/>
    <property type="match status" value="2"/>
</dbReference>
<evidence type="ECO:0000256" key="2">
    <source>
        <dbReference type="ARBA" id="ARBA00022771"/>
    </source>
</evidence>
<dbReference type="AlphaFoldDB" id="B2VWL5"/>
<feature type="compositionally biased region" description="Polar residues" evidence="5">
    <location>
        <begin position="48"/>
        <end position="67"/>
    </location>
</feature>
<evidence type="ECO:0000259" key="6">
    <source>
        <dbReference type="PROSITE" id="PS50103"/>
    </source>
</evidence>
<dbReference type="OMA" id="AGCHDTG"/>
<dbReference type="PANTHER" id="PTHR37543">
    <property type="entry name" value="CCCH ZINC FINGER DNA BINDING PROTEIN (AFU_ORTHOLOGUE AFUA_5G12760)"/>
    <property type="match status" value="1"/>
</dbReference>
<dbReference type="STRING" id="426418.B2VWL5"/>
<name>B2VWL5_PYRTR</name>
<feature type="domain" description="C3H1-type" evidence="6">
    <location>
        <begin position="302"/>
        <end position="329"/>
    </location>
</feature>
<dbReference type="Gene3D" id="4.10.1000.10">
    <property type="entry name" value="Zinc finger, CCCH-type"/>
    <property type="match status" value="1"/>
</dbReference>
<dbReference type="EMBL" id="DS231615">
    <property type="protein sequence ID" value="EDU41015.1"/>
    <property type="molecule type" value="Genomic_DNA"/>
</dbReference>
<keyword evidence="2 4" id="KW-0863">Zinc-finger</keyword>
<feature type="zinc finger region" description="C3H1-type" evidence="4">
    <location>
        <begin position="302"/>
        <end position="329"/>
    </location>
</feature>
<dbReference type="Pfam" id="PF25540">
    <property type="entry name" value="DUF7923"/>
    <property type="match status" value="1"/>
</dbReference>
<keyword evidence="3 4" id="KW-0862">Zinc</keyword>
<gene>
    <name evidence="7" type="ORF">PTRG_01577</name>
</gene>
<reference evidence="8" key="1">
    <citation type="journal article" date="2013" name="G3 (Bethesda)">
        <title>Comparative genomics of a plant-pathogenic fungus, Pyrenophora tritici-repentis, reveals transduplication and the impact of repeat elements on pathogenicity and population divergence.</title>
        <authorList>
            <person name="Manning V.A."/>
            <person name="Pandelova I."/>
            <person name="Dhillon B."/>
            <person name="Wilhelm L.J."/>
            <person name="Goodwin S.B."/>
            <person name="Berlin A.M."/>
            <person name="Figueroa M."/>
            <person name="Freitag M."/>
            <person name="Hane J.K."/>
            <person name="Henrissat B."/>
            <person name="Holman W.H."/>
            <person name="Kodira C.D."/>
            <person name="Martin J."/>
            <person name="Oliver R.P."/>
            <person name="Robbertse B."/>
            <person name="Schackwitz W."/>
            <person name="Schwartz D.C."/>
            <person name="Spatafora J.W."/>
            <person name="Turgeon B.G."/>
            <person name="Yandava C."/>
            <person name="Young S."/>
            <person name="Zhou S."/>
            <person name="Zeng Q."/>
            <person name="Grigoriev I.V."/>
            <person name="Ma L.-J."/>
            <person name="Ciuffetti L.M."/>
        </authorList>
    </citation>
    <scope>NUCLEOTIDE SEQUENCE [LARGE SCALE GENOMIC DNA]</scope>
    <source>
        <strain evidence="8">Pt-1C-BFP</strain>
    </source>
</reference>
<dbReference type="InterPro" id="IPR000571">
    <property type="entry name" value="Znf_CCCH"/>
</dbReference>
<dbReference type="eggNOG" id="ENOG502SJHR">
    <property type="taxonomic scope" value="Eukaryota"/>
</dbReference>
<dbReference type="PROSITE" id="PS50103">
    <property type="entry name" value="ZF_C3H1"/>
    <property type="match status" value="1"/>
</dbReference>
<dbReference type="SUPFAM" id="SSF90229">
    <property type="entry name" value="CCCH zinc finger"/>
    <property type="match status" value="1"/>
</dbReference>
<dbReference type="Pfam" id="PF25542">
    <property type="entry name" value="zf-CCCH_12"/>
    <property type="match status" value="1"/>
</dbReference>
<evidence type="ECO:0000256" key="3">
    <source>
        <dbReference type="ARBA" id="ARBA00022833"/>
    </source>
</evidence>
<proteinExistence type="predicted"/>
<evidence type="ECO:0000256" key="5">
    <source>
        <dbReference type="SAM" id="MobiDB-lite"/>
    </source>
</evidence>
<sequence>MSVVINSLDTRLEQFKLNDQTRHVDLTNLLKEYGQLLDEYKTLKNAYENSSSRGTTSPGAVPTSTESAAAEPRNPYVLVLVDGNGYIFNDELISDKEEGGMRAARMLSEAVEKYLAHSVPHARQARVFVRIYADLTNLSKQLAKSKVVGLEKRSISSFTAGFTRAISLFDYVDALDEEGTKFKITEQFKVASEDAACSHIVFAGCHDSAYLSQLIPYSGVRDKITLVQGAGWNSEFQQFNLNITQFPTLFRWSGLPAVAPPSKAAAPAASKHKAAAPKLDRVGWEERSAYTQTAKGGQKSASKEKQPCTFFQKGVCRYGNKCNFQHIPKGFDSSNGVNGNHPPSGQSSQFFSVQSSQAPPASSQAFQNPNKRSNISSVLPTTVVHGFIPINRSHKRLDPYIPTPTQQDWKKYNTLFQEAKPCNTYHLQGICTAFPCPYDHSPIDPDTKRVLDGGVGVDGLDPLGGHPAW</sequence>
<dbReference type="Proteomes" id="UP000001471">
    <property type="component" value="Unassembled WGS sequence"/>
</dbReference>
<evidence type="ECO:0000313" key="8">
    <source>
        <dbReference type="Proteomes" id="UP000001471"/>
    </source>
</evidence>
<dbReference type="InterPro" id="IPR057683">
    <property type="entry name" value="DUF7923"/>
</dbReference>
<accession>B2VWL5</accession>
<protein>
    <recommendedName>
        <fullName evidence="6">C3H1-type domain-containing protein</fullName>
    </recommendedName>
</protein>
<keyword evidence="1 4" id="KW-0479">Metal-binding</keyword>
<dbReference type="HOGENOM" id="CLU_031811_5_1_1"/>
<dbReference type="InterPro" id="IPR036855">
    <property type="entry name" value="Znf_CCCH_sf"/>
</dbReference>
<evidence type="ECO:0000256" key="4">
    <source>
        <dbReference type="PROSITE-ProRule" id="PRU00723"/>
    </source>
</evidence>